<evidence type="ECO:0000313" key="3">
    <source>
        <dbReference type="Proteomes" id="UP000249066"/>
    </source>
</evidence>
<proteinExistence type="predicted"/>
<dbReference type="Pfam" id="PF07238">
    <property type="entry name" value="PilZ"/>
    <property type="match status" value="2"/>
</dbReference>
<dbReference type="GO" id="GO:0035438">
    <property type="term" value="F:cyclic-di-GMP binding"/>
    <property type="evidence" value="ECO:0007669"/>
    <property type="project" value="InterPro"/>
</dbReference>
<sequence>MFMEDKPTGGLILDSADAHERRSGPRHVKVLKVAKLLFGAREELCIVRDISSGGLKAEVYYPLGVNDRVTIELTEGNPVPGHVVWRADDLIGVSFDRPVSVISIIAHRTLDRLGRKTRSPRLKADFTAAILSGSGERQVQVRDVSQAGFKALADRPFPLGALCEVRLPGLNLRRAFVRWNREGHCGFQFALPMTYPEFVGWRRQLAGYEGHPG</sequence>
<gene>
    <name evidence="2" type="ORF">DI623_14995</name>
</gene>
<dbReference type="AlphaFoldDB" id="A0A2W5BW31"/>
<evidence type="ECO:0000259" key="1">
    <source>
        <dbReference type="Pfam" id="PF07238"/>
    </source>
</evidence>
<accession>A0A2W5BW31</accession>
<name>A0A2W5BW31_9SPHN</name>
<protein>
    <recommendedName>
        <fullName evidence="1">PilZ domain-containing protein</fullName>
    </recommendedName>
</protein>
<feature type="domain" description="PilZ" evidence="1">
    <location>
        <begin position="117"/>
        <end position="194"/>
    </location>
</feature>
<reference evidence="2 3" key="1">
    <citation type="submission" date="2017-08" db="EMBL/GenBank/DDBJ databases">
        <title>Infants hospitalized years apart are colonized by the same room-sourced microbial strains.</title>
        <authorList>
            <person name="Brooks B."/>
            <person name="Olm M.R."/>
            <person name="Firek B.A."/>
            <person name="Baker R."/>
            <person name="Thomas B.C."/>
            <person name="Morowitz M.J."/>
            <person name="Banfield J.F."/>
        </authorList>
    </citation>
    <scope>NUCLEOTIDE SEQUENCE [LARGE SCALE GENOMIC DNA]</scope>
    <source>
        <strain evidence="2">S2_018_000_R2_101</strain>
    </source>
</reference>
<comment type="caution">
    <text evidence="2">The sequence shown here is derived from an EMBL/GenBank/DDBJ whole genome shotgun (WGS) entry which is preliminary data.</text>
</comment>
<feature type="domain" description="PilZ" evidence="1">
    <location>
        <begin position="20"/>
        <end position="103"/>
    </location>
</feature>
<organism evidence="2 3">
    <name type="scientific">Sphingomonas sanxanigenens</name>
    <dbReference type="NCBI Taxonomy" id="397260"/>
    <lineage>
        <taxon>Bacteria</taxon>
        <taxon>Pseudomonadati</taxon>
        <taxon>Pseudomonadota</taxon>
        <taxon>Alphaproteobacteria</taxon>
        <taxon>Sphingomonadales</taxon>
        <taxon>Sphingomonadaceae</taxon>
        <taxon>Sphingomonas</taxon>
    </lineage>
</organism>
<dbReference type="Proteomes" id="UP000249066">
    <property type="component" value="Unassembled WGS sequence"/>
</dbReference>
<dbReference type="InterPro" id="IPR009875">
    <property type="entry name" value="PilZ_domain"/>
</dbReference>
<evidence type="ECO:0000313" key="2">
    <source>
        <dbReference type="EMBL" id="PZO87305.1"/>
    </source>
</evidence>
<dbReference type="EMBL" id="QFNN01000138">
    <property type="protein sequence ID" value="PZO87305.1"/>
    <property type="molecule type" value="Genomic_DNA"/>
</dbReference>
<dbReference type="SUPFAM" id="SSF141371">
    <property type="entry name" value="PilZ domain-like"/>
    <property type="match status" value="2"/>
</dbReference>